<dbReference type="EMBL" id="AZBU02000002">
    <property type="protein sequence ID" value="TKR96568.1"/>
    <property type="molecule type" value="Genomic_DNA"/>
</dbReference>
<sequence>MPYHQIVKEYDSFVIVEELPSNNSSPVPPAQQPEQLELPGIECSEFSTFNDALKMTQSCPADRNDNQYAYLTDREPGHKPLFADFENSKDKVELSSGSVLLEPGQSVIQNYEREEGELSDHSGSSKVSFDAVIPRTASRVNAKKEAAHNKHVAQAVDESNLRSTRIQQKQHSEENEHKSRFKTGRNYRKRSDRPGTSKSTNRGESRPKNQPDLSRQHCVPRVYLSDQERRKQDRRDRRKRLLSPDARLSKKAKIRRER</sequence>
<keyword evidence="3" id="KW-1185">Reference proteome</keyword>
<name>A0A4U5PIY1_STECR</name>
<feature type="compositionally biased region" description="Basic residues" evidence="1">
    <location>
        <begin position="249"/>
        <end position="258"/>
    </location>
</feature>
<evidence type="ECO:0000313" key="3">
    <source>
        <dbReference type="Proteomes" id="UP000298663"/>
    </source>
</evidence>
<gene>
    <name evidence="2" type="ORF">L596_010569</name>
</gene>
<feature type="region of interest" description="Disordered" evidence="1">
    <location>
        <begin position="140"/>
        <end position="258"/>
    </location>
</feature>
<dbReference type="AlphaFoldDB" id="A0A4U5PIY1"/>
<comment type="caution">
    <text evidence="2">The sequence shown here is derived from an EMBL/GenBank/DDBJ whole genome shotgun (WGS) entry which is preliminary data.</text>
</comment>
<accession>A0A4U5PIY1</accession>
<reference evidence="2 3" key="1">
    <citation type="journal article" date="2015" name="Genome Biol.">
        <title>Comparative genomics of Steinernema reveals deeply conserved gene regulatory networks.</title>
        <authorList>
            <person name="Dillman A.R."/>
            <person name="Macchietto M."/>
            <person name="Porter C.F."/>
            <person name="Rogers A."/>
            <person name="Williams B."/>
            <person name="Antoshechkin I."/>
            <person name="Lee M.M."/>
            <person name="Goodwin Z."/>
            <person name="Lu X."/>
            <person name="Lewis E.E."/>
            <person name="Goodrich-Blair H."/>
            <person name="Stock S.P."/>
            <person name="Adams B.J."/>
            <person name="Sternberg P.W."/>
            <person name="Mortazavi A."/>
        </authorList>
    </citation>
    <scope>NUCLEOTIDE SEQUENCE [LARGE SCALE GENOMIC DNA]</scope>
    <source>
        <strain evidence="2 3">ALL</strain>
    </source>
</reference>
<evidence type="ECO:0000256" key="1">
    <source>
        <dbReference type="SAM" id="MobiDB-lite"/>
    </source>
</evidence>
<dbReference type="Proteomes" id="UP000298663">
    <property type="component" value="Unassembled WGS sequence"/>
</dbReference>
<feature type="compositionally biased region" description="Basic residues" evidence="1">
    <location>
        <begin position="179"/>
        <end position="191"/>
    </location>
</feature>
<feature type="compositionally biased region" description="Basic and acidic residues" evidence="1">
    <location>
        <begin position="226"/>
        <end position="235"/>
    </location>
</feature>
<reference evidence="2 3" key="2">
    <citation type="journal article" date="2019" name="G3 (Bethesda)">
        <title>Hybrid Assembly of the Genome of the Entomopathogenic Nematode Steinernema carpocapsae Identifies the X-Chromosome.</title>
        <authorList>
            <person name="Serra L."/>
            <person name="Macchietto M."/>
            <person name="Macias-Munoz A."/>
            <person name="McGill C.J."/>
            <person name="Rodriguez I.M."/>
            <person name="Rodriguez B."/>
            <person name="Murad R."/>
            <person name="Mortazavi A."/>
        </authorList>
    </citation>
    <scope>NUCLEOTIDE SEQUENCE [LARGE SCALE GENOMIC DNA]</scope>
    <source>
        <strain evidence="2 3">ALL</strain>
    </source>
</reference>
<evidence type="ECO:0000313" key="2">
    <source>
        <dbReference type="EMBL" id="TKR96568.1"/>
    </source>
</evidence>
<organism evidence="2 3">
    <name type="scientific">Steinernema carpocapsae</name>
    <name type="common">Entomopathogenic nematode</name>
    <dbReference type="NCBI Taxonomy" id="34508"/>
    <lineage>
        <taxon>Eukaryota</taxon>
        <taxon>Metazoa</taxon>
        <taxon>Ecdysozoa</taxon>
        <taxon>Nematoda</taxon>
        <taxon>Chromadorea</taxon>
        <taxon>Rhabditida</taxon>
        <taxon>Tylenchina</taxon>
        <taxon>Panagrolaimomorpha</taxon>
        <taxon>Strongyloidoidea</taxon>
        <taxon>Steinernematidae</taxon>
        <taxon>Steinernema</taxon>
    </lineage>
</organism>
<proteinExistence type="predicted"/>
<protein>
    <submittedName>
        <fullName evidence="2">Uncharacterized protein</fullName>
    </submittedName>
</protein>